<comment type="caution">
    <text evidence="1">The sequence shown here is derived from an EMBL/GenBank/DDBJ whole genome shotgun (WGS) entry which is preliminary data.</text>
</comment>
<proteinExistence type="predicted"/>
<accession>A0ABV7ABW8</accession>
<evidence type="ECO:0000313" key="2">
    <source>
        <dbReference type="Proteomes" id="UP001595443"/>
    </source>
</evidence>
<dbReference type="EMBL" id="JBHRSK010000002">
    <property type="protein sequence ID" value="MFC2966803.1"/>
    <property type="molecule type" value="Genomic_DNA"/>
</dbReference>
<reference evidence="2" key="1">
    <citation type="journal article" date="2019" name="Int. J. Syst. Evol. Microbiol.">
        <title>The Global Catalogue of Microorganisms (GCM) 10K type strain sequencing project: providing services to taxonomists for standard genome sequencing and annotation.</title>
        <authorList>
            <consortium name="The Broad Institute Genomics Platform"/>
            <consortium name="The Broad Institute Genome Sequencing Center for Infectious Disease"/>
            <person name="Wu L."/>
            <person name="Ma J."/>
        </authorList>
    </citation>
    <scope>NUCLEOTIDE SEQUENCE [LARGE SCALE GENOMIC DNA]</scope>
    <source>
        <strain evidence="2">KCTC 62192</strain>
    </source>
</reference>
<organism evidence="1 2">
    <name type="scientific">Acidimangrovimonas pyrenivorans</name>
    <dbReference type="NCBI Taxonomy" id="2030798"/>
    <lineage>
        <taxon>Bacteria</taxon>
        <taxon>Pseudomonadati</taxon>
        <taxon>Pseudomonadota</taxon>
        <taxon>Alphaproteobacteria</taxon>
        <taxon>Rhodobacterales</taxon>
        <taxon>Paracoccaceae</taxon>
        <taxon>Acidimangrovimonas</taxon>
    </lineage>
</organism>
<evidence type="ECO:0008006" key="3">
    <source>
        <dbReference type="Google" id="ProtNLM"/>
    </source>
</evidence>
<sequence length="123" mass="14220">MAFAPRDDHTSDALSVEMRDRTGRLVELFRPEEEQKIRAQPSDDICFRLGFVASTYQSLRRIEVSSQRAKDEVMNDEALLTTEDEIGLAEIVMHRLDGHPDFDAFTAAYYVREGCLRVRRDRP</sequence>
<dbReference type="Proteomes" id="UP001595443">
    <property type="component" value="Unassembled WGS sequence"/>
</dbReference>
<keyword evidence="2" id="KW-1185">Reference proteome</keyword>
<name>A0ABV7ABW8_9RHOB</name>
<evidence type="ECO:0000313" key="1">
    <source>
        <dbReference type="EMBL" id="MFC2966803.1"/>
    </source>
</evidence>
<gene>
    <name evidence="1" type="ORF">ACFOES_01730</name>
</gene>
<protein>
    <recommendedName>
        <fullName evidence="3">UTRA domain-containing protein</fullName>
    </recommendedName>
</protein>